<proteinExistence type="predicted"/>
<dbReference type="InterPro" id="IPR039498">
    <property type="entry name" value="NTP_transf_5"/>
</dbReference>
<dbReference type="OrthoDB" id="5497963at2"/>
<dbReference type="Pfam" id="PF14907">
    <property type="entry name" value="NTP_transf_5"/>
    <property type="match status" value="1"/>
</dbReference>
<evidence type="ECO:0008006" key="3">
    <source>
        <dbReference type="Google" id="ProtNLM"/>
    </source>
</evidence>
<dbReference type="Proteomes" id="UP000197019">
    <property type="component" value="Chromosome"/>
</dbReference>
<keyword evidence="2" id="KW-1185">Reference proteome</keyword>
<name>A0A1Z4C3U1_9GAMM</name>
<sequence>MTLPLLTRVYSNPQAALGLALPDWSLLIRQARNANMLARLGYVLAAVAVPAPALVHIQSQLTFARRFSSSLQWEIDCIATALQPLGIPLVLLKGAAYHAAGNTAAQGRIFSDVDILVPEAELAQVELALIRAGWSSGPIDAYDQKYYRQWMHEIPPMQHIKRQTSIDVHHNILPKTCRFCPDAAKLLARAVPTPGGYWVLAPEDRVIHSAAHLFLGGEFNHGFRDLTDLDLLLKEFSAQPGFWEVLLSRAAELKQTLAVSLALRYTGKILHTPIPAAILEQANLALSPVRWWLFDALFLSALQPDHHSCRTAWSNCAEAALFMRSHWLKMPLHLLVPHLLRKSLKPLEVLWEPKE</sequence>
<dbReference type="KEGG" id="mpsy:CEK71_20350"/>
<accession>A0A1Z4C3U1</accession>
<gene>
    <name evidence="1" type="ORF">CEK71_20350</name>
</gene>
<dbReference type="EMBL" id="CP022129">
    <property type="protein sequence ID" value="ASF48221.1"/>
    <property type="molecule type" value="Genomic_DNA"/>
</dbReference>
<reference evidence="1 2" key="1">
    <citation type="submission" date="2017-06" db="EMBL/GenBank/DDBJ databases">
        <title>Genome Sequencing of the methanotroph Methylovulum psychrotolerants str. HV10-M2 isolated from a high-altitude environment.</title>
        <authorList>
            <person name="Mateos-Rivera A."/>
        </authorList>
    </citation>
    <scope>NUCLEOTIDE SEQUENCE [LARGE SCALE GENOMIC DNA]</scope>
    <source>
        <strain evidence="1 2">HV10_M2</strain>
    </source>
</reference>
<dbReference type="RefSeq" id="WP_088621091.1">
    <property type="nucleotide sequence ID" value="NZ_CP022129.1"/>
</dbReference>
<evidence type="ECO:0000313" key="2">
    <source>
        <dbReference type="Proteomes" id="UP000197019"/>
    </source>
</evidence>
<evidence type="ECO:0000313" key="1">
    <source>
        <dbReference type="EMBL" id="ASF48221.1"/>
    </source>
</evidence>
<organism evidence="1 2">
    <name type="scientific">Methylovulum psychrotolerans</name>
    <dbReference type="NCBI Taxonomy" id="1704499"/>
    <lineage>
        <taxon>Bacteria</taxon>
        <taxon>Pseudomonadati</taxon>
        <taxon>Pseudomonadota</taxon>
        <taxon>Gammaproteobacteria</taxon>
        <taxon>Methylococcales</taxon>
        <taxon>Methylococcaceae</taxon>
        <taxon>Methylovulum</taxon>
    </lineage>
</organism>
<dbReference type="AlphaFoldDB" id="A0A1Z4C3U1"/>
<protein>
    <recommendedName>
        <fullName evidence="3">Nucleotidyltransferase family protein</fullName>
    </recommendedName>
</protein>